<evidence type="ECO:0000313" key="3">
    <source>
        <dbReference type="Proteomes" id="UP000694545"/>
    </source>
</evidence>
<dbReference type="PANTHER" id="PTHR47608">
    <property type="entry name" value="SERINE PROTEASE INHIBITOR KAZAL-TYPE 2, SPINK2"/>
    <property type="match status" value="1"/>
</dbReference>
<dbReference type="InterPro" id="IPR002350">
    <property type="entry name" value="Kazal_dom"/>
</dbReference>
<proteinExistence type="predicted"/>
<dbReference type="SUPFAM" id="SSF100895">
    <property type="entry name" value="Kazal-type serine protease inhibitors"/>
    <property type="match status" value="1"/>
</dbReference>
<dbReference type="PROSITE" id="PS51465">
    <property type="entry name" value="KAZAL_2"/>
    <property type="match status" value="1"/>
</dbReference>
<evidence type="ECO:0000259" key="1">
    <source>
        <dbReference type="PROSITE" id="PS51465"/>
    </source>
</evidence>
<dbReference type="PANTHER" id="PTHR47608:SF1">
    <property type="entry name" value="SERINE PROTEASE INHIBITOR KAZAL-TYPE 2"/>
    <property type="match status" value="1"/>
</dbReference>
<dbReference type="Proteomes" id="UP000694545">
    <property type="component" value="Unplaced"/>
</dbReference>
<dbReference type="SMART" id="SM00280">
    <property type="entry name" value="KAZAL"/>
    <property type="match status" value="1"/>
</dbReference>
<evidence type="ECO:0000313" key="2">
    <source>
        <dbReference type="Ensembl" id="ENSVKKP00000020220.1"/>
    </source>
</evidence>
<dbReference type="Pfam" id="PF00050">
    <property type="entry name" value="Kazal_1"/>
    <property type="match status" value="1"/>
</dbReference>
<accession>A0A8D2LDA7</accession>
<dbReference type="GO" id="GO:0004867">
    <property type="term" value="F:serine-type endopeptidase inhibitor activity"/>
    <property type="evidence" value="ECO:0007669"/>
    <property type="project" value="InterPro"/>
</dbReference>
<reference evidence="2" key="1">
    <citation type="submission" date="2025-08" db="UniProtKB">
        <authorList>
            <consortium name="Ensembl"/>
        </authorList>
    </citation>
    <scope>IDENTIFICATION</scope>
</reference>
<sequence>DAEGFVKRTLFLCRRGGLLFCWVPPRCDLYSLPGCPRNFNPVCGTDGETYANESMLCMWNREYNKLLIRTPGMCLPRNSNICMQCLSYRKDTG</sequence>
<keyword evidence="3" id="KW-1185">Reference proteome</keyword>
<dbReference type="Gene3D" id="3.30.60.30">
    <property type="match status" value="1"/>
</dbReference>
<organism evidence="2 3">
    <name type="scientific">Varanus komodoensis</name>
    <name type="common">Komodo dragon</name>
    <dbReference type="NCBI Taxonomy" id="61221"/>
    <lineage>
        <taxon>Eukaryota</taxon>
        <taxon>Metazoa</taxon>
        <taxon>Chordata</taxon>
        <taxon>Craniata</taxon>
        <taxon>Vertebrata</taxon>
        <taxon>Euteleostomi</taxon>
        <taxon>Lepidosauria</taxon>
        <taxon>Squamata</taxon>
        <taxon>Bifurcata</taxon>
        <taxon>Unidentata</taxon>
        <taxon>Episquamata</taxon>
        <taxon>Toxicofera</taxon>
        <taxon>Anguimorpha</taxon>
        <taxon>Paleoanguimorpha</taxon>
        <taxon>Varanoidea</taxon>
        <taxon>Varanidae</taxon>
        <taxon>Varanus</taxon>
    </lineage>
</organism>
<feature type="domain" description="Kazal-like" evidence="1">
    <location>
        <begin position="22"/>
        <end position="76"/>
    </location>
</feature>
<reference evidence="2" key="2">
    <citation type="submission" date="2025-09" db="UniProtKB">
        <authorList>
            <consortium name="Ensembl"/>
        </authorList>
    </citation>
    <scope>IDENTIFICATION</scope>
</reference>
<name>A0A8D2LDA7_VARKO</name>
<dbReference type="InterPro" id="IPR036058">
    <property type="entry name" value="Kazal_dom_sf"/>
</dbReference>
<dbReference type="InterPro" id="IPR042167">
    <property type="entry name" value="SPINK2"/>
</dbReference>
<dbReference type="AlphaFoldDB" id="A0A8D2LDA7"/>
<protein>
    <recommendedName>
        <fullName evidence="1">Kazal-like domain-containing protein</fullName>
    </recommendedName>
</protein>
<dbReference type="Ensembl" id="ENSVKKT00000020718.1">
    <property type="protein sequence ID" value="ENSVKKP00000020220.1"/>
    <property type="gene ID" value="ENSVKKG00000013631.1"/>
</dbReference>
<dbReference type="GO" id="GO:0007286">
    <property type="term" value="P:spermatid development"/>
    <property type="evidence" value="ECO:0007669"/>
    <property type="project" value="InterPro"/>
</dbReference>